<dbReference type="GO" id="GO:0008757">
    <property type="term" value="F:S-adenosylmethionine-dependent methyltransferase activity"/>
    <property type="evidence" value="ECO:0007669"/>
    <property type="project" value="InterPro"/>
</dbReference>
<organism evidence="2 3">
    <name type="scientific">Aliidiomarina sanyensis</name>
    <dbReference type="NCBI Taxonomy" id="1249555"/>
    <lineage>
        <taxon>Bacteria</taxon>
        <taxon>Pseudomonadati</taxon>
        <taxon>Pseudomonadota</taxon>
        <taxon>Gammaproteobacteria</taxon>
        <taxon>Alteromonadales</taxon>
        <taxon>Idiomarinaceae</taxon>
        <taxon>Aliidiomarina</taxon>
    </lineage>
</organism>
<protein>
    <recommendedName>
        <fullName evidence="1">Methyltransferase type 11 domain-containing protein</fullName>
    </recommendedName>
</protein>
<dbReference type="InterPro" id="IPR013216">
    <property type="entry name" value="Methyltransf_11"/>
</dbReference>
<dbReference type="PANTHER" id="PTHR43861">
    <property type="entry name" value="TRANS-ACONITATE 2-METHYLTRANSFERASE-RELATED"/>
    <property type="match status" value="1"/>
</dbReference>
<comment type="caution">
    <text evidence="2">The sequence shown here is derived from an EMBL/GenBank/DDBJ whole genome shotgun (WGS) entry which is preliminary data.</text>
</comment>
<evidence type="ECO:0000259" key="1">
    <source>
        <dbReference type="Pfam" id="PF08241"/>
    </source>
</evidence>
<dbReference type="Gene3D" id="3.40.50.150">
    <property type="entry name" value="Vaccinia Virus protein VP39"/>
    <property type="match status" value="1"/>
</dbReference>
<dbReference type="SUPFAM" id="SSF53335">
    <property type="entry name" value="S-adenosyl-L-methionine-dependent methyltransferases"/>
    <property type="match status" value="1"/>
</dbReference>
<dbReference type="EMBL" id="PIPM01000001">
    <property type="protein sequence ID" value="RUO36530.1"/>
    <property type="molecule type" value="Genomic_DNA"/>
</dbReference>
<sequence length="294" mass="33163">MILMRFLMPCTLSYERSLHYMMLAPSTKPDIAAQFGRSAARYAHTATVQYQGAERLFCLLDQRTRARIHCVLDLGCGPGVHTQRLQGIGGLYHGLDISEGMIAQARQAHPSADFICADMESMPFEDGRFDLVFSNFAMQWATSPEVLIREMTRIMCDGGESYFTVVLEQSLSPLLPLRQAFAQKERPEIIDALQTERHASFAQWHGALIDHGLRIEYAQHETFRAWFPTIQALIQSVSKIGADRPHPAAPMHGRAPRLTRNELSALTVGYERFREPKGLPLDYQVGIFKVSKLV</sequence>
<dbReference type="Proteomes" id="UP000288405">
    <property type="component" value="Unassembled WGS sequence"/>
</dbReference>
<evidence type="ECO:0000313" key="2">
    <source>
        <dbReference type="EMBL" id="RUO36530.1"/>
    </source>
</evidence>
<dbReference type="Pfam" id="PF08241">
    <property type="entry name" value="Methyltransf_11"/>
    <property type="match status" value="1"/>
</dbReference>
<accession>A0A432WRX6</accession>
<dbReference type="PANTHER" id="PTHR43861:SF1">
    <property type="entry name" value="TRANS-ACONITATE 2-METHYLTRANSFERASE"/>
    <property type="match status" value="1"/>
</dbReference>
<dbReference type="AlphaFoldDB" id="A0A432WRX6"/>
<reference evidence="2 3" key="1">
    <citation type="journal article" date="2011" name="Front. Microbiol.">
        <title>Genomic signatures of strain selection and enhancement in Bacillus atrophaeus var. globigii, a historical biowarfare simulant.</title>
        <authorList>
            <person name="Gibbons H.S."/>
            <person name="Broomall S.M."/>
            <person name="McNew L.A."/>
            <person name="Daligault H."/>
            <person name="Chapman C."/>
            <person name="Bruce D."/>
            <person name="Karavis M."/>
            <person name="Krepps M."/>
            <person name="McGregor P.A."/>
            <person name="Hong C."/>
            <person name="Park K.H."/>
            <person name="Akmal A."/>
            <person name="Feldman A."/>
            <person name="Lin J.S."/>
            <person name="Chang W.E."/>
            <person name="Higgs B.W."/>
            <person name="Demirev P."/>
            <person name="Lindquist J."/>
            <person name="Liem A."/>
            <person name="Fochler E."/>
            <person name="Read T.D."/>
            <person name="Tapia R."/>
            <person name="Johnson S."/>
            <person name="Bishop-Lilly K.A."/>
            <person name="Detter C."/>
            <person name="Han C."/>
            <person name="Sozhamannan S."/>
            <person name="Rosenzweig C.N."/>
            <person name="Skowronski E.W."/>
        </authorList>
    </citation>
    <scope>NUCLEOTIDE SEQUENCE [LARGE SCALE GENOMIC DNA]</scope>
    <source>
        <strain evidence="2 3">GYP-17</strain>
    </source>
</reference>
<dbReference type="CDD" id="cd02440">
    <property type="entry name" value="AdoMet_MTases"/>
    <property type="match status" value="1"/>
</dbReference>
<feature type="domain" description="Methyltransferase type 11" evidence="1">
    <location>
        <begin position="72"/>
        <end position="162"/>
    </location>
</feature>
<proteinExistence type="predicted"/>
<name>A0A432WRX6_9GAMM</name>
<keyword evidence="3" id="KW-1185">Reference proteome</keyword>
<dbReference type="InterPro" id="IPR029063">
    <property type="entry name" value="SAM-dependent_MTases_sf"/>
</dbReference>
<evidence type="ECO:0000313" key="3">
    <source>
        <dbReference type="Proteomes" id="UP000288405"/>
    </source>
</evidence>
<gene>
    <name evidence="2" type="ORF">CWE11_01575</name>
</gene>